<feature type="region of interest" description="Disordered" evidence="3">
    <location>
        <begin position="162"/>
        <end position="185"/>
    </location>
</feature>
<dbReference type="Proteomes" id="UP001165060">
    <property type="component" value="Unassembled WGS sequence"/>
</dbReference>
<evidence type="ECO:0000259" key="4">
    <source>
        <dbReference type="Pfam" id="PF06094"/>
    </source>
</evidence>
<dbReference type="Pfam" id="PF06094">
    <property type="entry name" value="GGACT"/>
    <property type="match status" value="1"/>
</dbReference>
<evidence type="ECO:0000256" key="1">
    <source>
        <dbReference type="ARBA" id="ARBA00008861"/>
    </source>
</evidence>
<dbReference type="PANTHER" id="PTHR12510">
    <property type="entry name" value="TROPONIN C-AKIN-1 PROTEIN"/>
    <property type="match status" value="1"/>
</dbReference>
<gene>
    <name evidence="5" type="ORF">TeGR_g11265</name>
</gene>
<sequence length="185" mass="20692">MNSPAVNVFVYGTLRLGYSNYRRVMEPFSSSFEHLGLAETVEPFHLLFTDAYSIPYACAVCGKGSPIKGELYRVDSAMLERLDELEGVSSGRYSRVSTRVTRRGERGAELGAERGAERGVERGAEGTEEGTEEDALMYCITANVPRLESRVALREFTKELDSKWVPPADRDQGLRQPWGGYEREP</sequence>
<dbReference type="InterPro" id="IPR036568">
    <property type="entry name" value="GGCT-like_sf"/>
</dbReference>
<dbReference type="EMBL" id="BRYB01002050">
    <property type="protein sequence ID" value="GMI38784.1"/>
    <property type="molecule type" value="Genomic_DNA"/>
</dbReference>
<feature type="domain" description="Gamma-glutamylcyclotransferase AIG2-like" evidence="4">
    <location>
        <begin position="8"/>
        <end position="109"/>
    </location>
</feature>
<dbReference type="SUPFAM" id="SSF110857">
    <property type="entry name" value="Gamma-glutamyl cyclotransferase-like"/>
    <property type="match status" value="1"/>
</dbReference>
<dbReference type="InterPro" id="IPR013024">
    <property type="entry name" value="GGCT-like"/>
</dbReference>
<protein>
    <recommendedName>
        <fullName evidence="2">Gamma-glutamylcyclotransferase family protein</fullName>
    </recommendedName>
</protein>
<feature type="region of interest" description="Disordered" evidence="3">
    <location>
        <begin position="104"/>
        <end position="133"/>
    </location>
</feature>
<dbReference type="Gene3D" id="3.10.490.10">
    <property type="entry name" value="Gamma-glutamyl cyclotransferase-like"/>
    <property type="match status" value="1"/>
</dbReference>
<dbReference type="InterPro" id="IPR009288">
    <property type="entry name" value="AIG2-like_dom"/>
</dbReference>
<dbReference type="InterPro" id="IPR039126">
    <property type="entry name" value="GGACT"/>
</dbReference>
<comment type="caution">
    <text evidence="5">The sequence shown here is derived from an EMBL/GenBank/DDBJ whole genome shotgun (WGS) entry which is preliminary data.</text>
</comment>
<evidence type="ECO:0000313" key="6">
    <source>
        <dbReference type="Proteomes" id="UP001165060"/>
    </source>
</evidence>
<evidence type="ECO:0000256" key="3">
    <source>
        <dbReference type="SAM" id="MobiDB-lite"/>
    </source>
</evidence>
<organism evidence="5 6">
    <name type="scientific">Tetraparma gracilis</name>
    <dbReference type="NCBI Taxonomy" id="2962635"/>
    <lineage>
        <taxon>Eukaryota</taxon>
        <taxon>Sar</taxon>
        <taxon>Stramenopiles</taxon>
        <taxon>Ochrophyta</taxon>
        <taxon>Bolidophyceae</taxon>
        <taxon>Parmales</taxon>
        <taxon>Triparmaceae</taxon>
        <taxon>Tetraparma</taxon>
    </lineage>
</organism>
<reference evidence="5 6" key="1">
    <citation type="journal article" date="2023" name="Commun. Biol.">
        <title>Genome analysis of Parmales, the sister group of diatoms, reveals the evolutionary specialization of diatoms from phago-mixotrophs to photoautotrophs.</title>
        <authorList>
            <person name="Ban H."/>
            <person name="Sato S."/>
            <person name="Yoshikawa S."/>
            <person name="Yamada K."/>
            <person name="Nakamura Y."/>
            <person name="Ichinomiya M."/>
            <person name="Sato N."/>
            <person name="Blanc-Mathieu R."/>
            <person name="Endo H."/>
            <person name="Kuwata A."/>
            <person name="Ogata H."/>
        </authorList>
    </citation>
    <scope>NUCLEOTIDE SEQUENCE [LARGE SCALE GENOMIC DNA]</scope>
</reference>
<name>A0ABQ6N3C0_9STRA</name>
<evidence type="ECO:0000313" key="5">
    <source>
        <dbReference type="EMBL" id="GMI38784.1"/>
    </source>
</evidence>
<comment type="similarity">
    <text evidence="1 2">Belongs to the gamma-glutamylcyclotransferase family.</text>
</comment>
<feature type="compositionally biased region" description="Basic and acidic residues" evidence="3">
    <location>
        <begin position="162"/>
        <end position="173"/>
    </location>
</feature>
<dbReference type="CDD" id="cd06661">
    <property type="entry name" value="GGCT_like"/>
    <property type="match status" value="1"/>
</dbReference>
<proteinExistence type="inferred from homology"/>
<accession>A0ABQ6N3C0</accession>
<feature type="compositionally biased region" description="Basic and acidic residues" evidence="3">
    <location>
        <begin position="104"/>
        <end position="125"/>
    </location>
</feature>
<keyword evidence="6" id="KW-1185">Reference proteome</keyword>
<dbReference type="PANTHER" id="PTHR12510:SF4">
    <property type="entry name" value="GAMMA-GLUTAMYLAMINECYCLOTRANSFERASE"/>
    <property type="match status" value="1"/>
</dbReference>
<evidence type="ECO:0000256" key="2">
    <source>
        <dbReference type="RuleBase" id="RU367036"/>
    </source>
</evidence>